<evidence type="ECO:0000313" key="2">
    <source>
        <dbReference type="Proteomes" id="UP000662074"/>
    </source>
</evidence>
<reference evidence="1" key="1">
    <citation type="journal article" date="2014" name="Int. J. Syst. Evol. Microbiol.">
        <title>Complete genome sequence of Corynebacterium casei LMG S-19264T (=DSM 44701T), isolated from a smear-ripened cheese.</title>
        <authorList>
            <consortium name="US DOE Joint Genome Institute (JGI-PGF)"/>
            <person name="Walter F."/>
            <person name="Albersmeier A."/>
            <person name="Kalinowski J."/>
            <person name="Ruckert C."/>
        </authorList>
    </citation>
    <scope>NUCLEOTIDE SEQUENCE</scope>
    <source>
        <strain evidence="1">CCM 8711</strain>
    </source>
</reference>
<dbReference type="AlphaFoldDB" id="A0A917N302"/>
<reference evidence="1" key="2">
    <citation type="submission" date="2020-09" db="EMBL/GenBank/DDBJ databases">
        <authorList>
            <person name="Sun Q."/>
            <person name="Sedlacek I."/>
        </authorList>
    </citation>
    <scope>NUCLEOTIDE SEQUENCE</scope>
    <source>
        <strain evidence="1">CCM 8711</strain>
    </source>
</reference>
<comment type="caution">
    <text evidence="1">The sequence shown here is derived from an EMBL/GenBank/DDBJ whole genome shotgun (WGS) entry which is preliminary data.</text>
</comment>
<dbReference type="Proteomes" id="UP000662074">
    <property type="component" value="Unassembled WGS sequence"/>
</dbReference>
<accession>A0A917N302</accession>
<name>A0A917N302_9SPHI</name>
<sequence length="159" mass="17809">MKKNSFFGKQESAKAVDEVLSLSVKISGKLFEKSDKDTPRRSFGIGDSNVTFQGLLAYNAFSEFVEKLYHANKEISNTVSIKTLEVKLVILLRQIGKENRKCNLTDLDKLENELLALPLVSQEIIYQIAGGTCNEAQICFGSFKVYNKNLSEALLTSKY</sequence>
<protein>
    <submittedName>
        <fullName evidence="1">Uncharacterized protein</fullName>
    </submittedName>
</protein>
<proteinExistence type="predicted"/>
<evidence type="ECO:0000313" key="1">
    <source>
        <dbReference type="EMBL" id="GGI52416.1"/>
    </source>
</evidence>
<dbReference type="EMBL" id="BMDO01000013">
    <property type="protein sequence ID" value="GGI52416.1"/>
    <property type="molecule type" value="Genomic_DNA"/>
</dbReference>
<keyword evidence="2" id="KW-1185">Reference proteome</keyword>
<dbReference type="RefSeq" id="WP_188418532.1">
    <property type="nucleotide sequence ID" value="NZ_BMDO01000013.1"/>
</dbReference>
<gene>
    <name evidence="1" type="ORF">GCM10011425_36280</name>
</gene>
<organism evidence="1 2">
    <name type="scientific">Mucilaginibacter galii</name>
    <dbReference type="NCBI Taxonomy" id="2005073"/>
    <lineage>
        <taxon>Bacteria</taxon>
        <taxon>Pseudomonadati</taxon>
        <taxon>Bacteroidota</taxon>
        <taxon>Sphingobacteriia</taxon>
        <taxon>Sphingobacteriales</taxon>
        <taxon>Sphingobacteriaceae</taxon>
        <taxon>Mucilaginibacter</taxon>
    </lineage>
</organism>